<proteinExistence type="predicted"/>
<reference evidence="1 2" key="2">
    <citation type="submission" date="2018-11" db="EMBL/GenBank/DDBJ databases">
        <authorList>
            <consortium name="Pathogen Informatics"/>
        </authorList>
    </citation>
    <scope>NUCLEOTIDE SEQUENCE [LARGE SCALE GENOMIC DNA]</scope>
    <source>
        <strain evidence="1">Dakar</strain>
        <strain evidence="2">Dakar, Senegal</strain>
    </source>
</reference>
<dbReference type="AlphaFoldDB" id="A0A183L0X0"/>
<dbReference type="WBParaSite" id="SCUD_0002097201-mRNA-1">
    <property type="protein sequence ID" value="SCUD_0002097201-mRNA-1"/>
    <property type="gene ID" value="SCUD_0002097201"/>
</dbReference>
<sequence length="284" mass="32582">MEPVMEWLNLHSDFDAFERFEIWAMNKEDDEGVNIVAHFLTFIGKEAHSLLKTLALPEKPISLLYTALKDLLLGYVKYINFECGKGGRFRKMVHEDIKNSTTLRHPNPVRNQGYADNSLRNCVAVHEDGHKFGQYIVFPNDSLISDEIPCKSEENMLNEPSHDRKPDVILIDADFSNDPLLCTDILNKFEETISEESNLDVISNIICPHNAFVSCGKLPQYEARVLNKFDFDYDSDDFISTAVYPYHKVTSNVYSSQCEKYVLNEATSFITWRYKDPTLFRGGG</sequence>
<gene>
    <name evidence="1" type="ORF">SCUD_LOCUS20967</name>
</gene>
<keyword evidence="2" id="KW-1185">Reference proteome</keyword>
<reference evidence="3" key="1">
    <citation type="submission" date="2016-06" db="UniProtKB">
        <authorList>
            <consortium name="WormBaseParasite"/>
        </authorList>
    </citation>
    <scope>IDENTIFICATION</scope>
</reference>
<evidence type="ECO:0000313" key="2">
    <source>
        <dbReference type="Proteomes" id="UP000279833"/>
    </source>
</evidence>
<name>A0A183L0X0_9TREM</name>
<evidence type="ECO:0000313" key="3">
    <source>
        <dbReference type="WBParaSite" id="SCUD_0002097201-mRNA-1"/>
    </source>
</evidence>
<protein>
    <submittedName>
        <fullName evidence="3">DDE Tnp4 domain-containing protein</fullName>
    </submittedName>
</protein>
<dbReference type="Proteomes" id="UP000279833">
    <property type="component" value="Unassembled WGS sequence"/>
</dbReference>
<accession>A0A183L0X0</accession>
<organism evidence="3">
    <name type="scientific">Schistosoma curassoni</name>
    <dbReference type="NCBI Taxonomy" id="6186"/>
    <lineage>
        <taxon>Eukaryota</taxon>
        <taxon>Metazoa</taxon>
        <taxon>Spiralia</taxon>
        <taxon>Lophotrochozoa</taxon>
        <taxon>Platyhelminthes</taxon>
        <taxon>Trematoda</taxon>
        <taxon>Digenea</taxon>
        <taxon>Strigeidida</taxon>
        <taxon>Schistosomatoidea</taxon>
        <taxon>Schistosomatidae</taxon>
        <taxon>Schistosoma</taxon>
    </lineage>
</organism>
<evidence type="ECO:0000313" key="1">
    <source>
        <dbReference type="EMBL" id="VDP73918.1"/>
    </source>
</evidence>
<dbReference type="EMBL" id="UZAK01045422">
    <property type="protein sequence ID" value="VDP73918.1"/>
    <property type="molecule type" value="Genomic_DNA"/>
</dbReference>